<dbReference type="Proteomes" id="UP000013378">
    <property type="component" value="Unassembled WGS sequence"/>
</dbReference>
<evidence type="ECO:0000259" key="1">
    <source>
        <dbReference type="PROSITE" id="PS51186"/>
    </source>
</evidence>
<dbReference type="RefSeq" id="WP_006307568.1">
    <property type="nucleotide sequence ID" value="NZ_ARZA01000048.1"/>
</dbReference>
<dbReference type="PANTHER" id="PTHR13355">
    <property type="entry name" value="GLUCOSAMINE 6-PHOSPHATE N-ACETYLTRANSFERASE"/>
    <property type="match status" value="1"/>
</dbReference>
<feature type="domain" description="N-acetyltransferase" evidence="1">
    <location>
        <begin position="2"/>
        <end position="143"/>
    </location>
</feature>
<comment type="caution">
    <text evidence="2">The sequence shown here is derived from an EMBL/GenBank/DDBJ whole genome shotgun (WGS) entry which is preliminary data.</text>
</comment>
<dbReference type="STRING" id="1304284.L21TH_0355"/>
<dbReference type="Pfam" id="PF00583">
    <property type="entry name" value="Acetyltransf_1"/>
    <property type="match status" value="1"/>
</dbReference>
<proteinExistence type="predicted"/>
<name>R1AY19_9FIRM</name>
<dbReference type="InterPro" id="IPR016181">
    <property type="entry name" value="Acyl_CoA_acyltransferase"/>
</dbReference>
<keyword evidence="3" id="KW-1185">Reference proteome</keyword>
<organism evidence="2 3">
    <name type="scientific">Caldisalinibacter kiritimatiensis</name>
    <dbReference type="NCBI Taxonomy" id="1304284"/>
    <lineage>
        <taxon>Bacteria</taxon>
        <taxon>Bacillati</taxon>
        <taxon>Bacillota</taxon>
        <taxon>Tissierellia</taxon>
        <taxon>Tissierellales</taxon>
        <taxon>Thermohalobacteraceae</taxon>
        <taxon>Caldisalinibacter</taxon>
    </lineage>
</organism>
<evidence type="ECO:0000313" key="2">
    <source>
        <dbReference type="EMBL" id="EOD01552.1"/>
    </source>
</evidence>
<evidence type="ECO:0000313" key="3">
    <source>
        <dbReference type="Proteomes" id="UP000013378"/>
    </source>
</evidence>
<dbReference type="AlphaFoldDB" id="R1AY19"/>
<dbReference type="EMBL" id="ARZA01000048">
    <property type="protein sequence ID" value="EOD01552.1"/>
    <property type="molecule type" value="Genomic_DNA"/>
</dbReference>
<protein>
    <recommendedName>
        <fullName evidence="1">N-acetyltransferase domain-containing protein</fullName>
    </recommendedName>
</protein>
<dbReference type="eggNOG" id="COG0456">
    <property type="taxonomic scope" value="Bacteria"/>
</dbReference>
<dbReference type="SUPFAM" id="SSF55729">
    <property type="entry name" value="Acyl-CoA N-acyltransferases (Nat)"/>
    <property type="match status" value="1"/>
</dbReference>
<dbReference type="PROSITE" id="PS51186">
    <property type="entry name" value="GNAT"/>
    <property type="match status" value="1"/>
</dbReference>
<accession>R1AY19</accession>
<dbReference type="Gene3D" id="3.40.630.30">
    <property type="match status" value="1"/>
</dbReference>
<dbReference type="InterPro" id="IPR039143">
    <property type="entry name" value="GNPNAT1-like"/>
</dbReference>
<sequence>MVTVEKIKKKELNSLSKLYSQLVNEESIMSNMIKAFNSIENNPNYYLMGVKLNQKLIGSAMAIICYDLVRECRPFMVIENVIIDKNYRGNGYGGTLINKIEDIAKKKNCHYIMLLSNKNRAKSHKFYSKHGYNCDNIGFKKYL</sequence>
<gene>
    <name evidence="2" type="ORF">L21TH_0355</name>
</gene>
<dbReference type="CDD" id="cd04301">
    <property type="entry name" value="NAT_SF"/>
    <property type="match status" value="1"/>
</dbReference>
<dbReference type="GO" id="GO:0004343">
    <property type="term" value="F:glucosamine 6-phosphate N-acetyltransferase activity"/>
    <property type="evidence" value="ECO:0007669"/>
    <property type="project" value="TreeGrafter"/>
</dbReference>
<dbReference type="InterPro" id="IPR000182">
    <property type="entry name" value="GNAT_dom"/>
</dbReference>
<dbReference type="PANTHER" id="PTHR13355:SF11">
    <property type="entry name" value="GLUCOSAMINE 6-PHOSPHATE N-ACETYLTRANSFERASE"/>
    <property type="match status" value="1"/>
</dbReference>
<reference evidence="2 3" key="1">
    <citation type="journal article" date="2015" name="Geomicrobiol. J.">
        <title>Caldisalinibacter kiritimatiensis gen. nov., sp. nov., a moderately thermohalophilic thiosulfate-reducing bacterium from a hypersaline microbial mat.</title>
        <authorList>
            <person name="Ben Hania W."/>
            <person name="Joseph M."/>
            <person name="Fiebig A."/>
            <person name="Bunk B."/>
            <person name="Klenk H.-P."/>
            <person name="Fardeau M.-L."/>
            <person name="Spring S."/>
        </authorList>
    </citation>
    <scope>NUCLEOTIDE SEQUENCE [LARGE SCALE GENOMIC DNA]</scope>
    <source>
        <strain evidence="2 3">L21-TH-D2</strain>
    </source>
</reference>
<dbReference type="OrthoDB" id="9789603at2"/>